<dbReference type="InterPro" id="IPR000873">
    <property type="entry name" value="AMP-dep_synth/lig_dom"/>
</dbReference>
<dbReference type="Pfam" id="PF00501">
    <property type="entry name" value="AMP-binding"/>
    <property type="match status" value="1"/>
</dbReference>
<dbReference type="GO" id="GO:0031177">
    <property type="term" value="F:phosphopantetheine binding"/>
    <property type="evidence" value="ECO:0007669"/>
    <property type="project" value="InterPro"/>
</dbReference>
<evidence type="ECO:0000313" key="10">
    <source>
        <dbReference type="EMBL" id="GGC48567.1"/>
    </source>
</evidence>
<keyword evidence="2" id="KW-0596">Phosphopantetheine</keyword>
<dbReference type="Gene3D" id="3.30.300.30">
    <property type="match status" value="1"/>
</dbReference>
<dbReference type="Pfam" id="PF00550">
    <property type="entry name" value="PP-binding"/>
    <property type="match status" value="1"/>
</dbReference>
<dbReference type="SUPFAM" id="SSF47336">
    <property type="entry name" value="ACP-like"/>
    <property type="match status" value="1"/>
</dbReference>
<dbReference type="InterPro" id="IPR036736">
    <property type="entry name" value="ACP-like_sf"/>
</dbReference>
<accession>A0A916TWZ0</accession>
<proteinExistence type="inferred from homology"/>
<dbReference type="InterPro" id="IPR006162">
    <property type="entry name" value="Ppantetheine_attach_site"/>
</dbReference>
<dbReference type="SUPFAM" id="SSF56801">
    <property type="entry name" value="Acetyl-CoA synthetase-like"/>
    <property type="match status" value="1"/>
</dbReference>
<feature type="domain" description="Carrier" evidence="9">
    <location>
        <begin position="496"/>
        <end position="574"/>
    </location>
</feature>
<dbReference type="InterPro" id="IPR025110">
    <property type="entry name" value="AMP-bd_C"/>
</dbReference>
<dbReference type="InterPro" id="IPR042099">
    <property type="entry name" value="ANL_N_sf"/>
</dbReference>
<sequence length="586" mass="63036">MTTDRGMNVANSVECGPRDGICLYFEGEAISYATVAETAARLRRLLADAGVARGDHVALAMSNSPAFVVAYLAILGLGCVAVCISPALAADEIDFILDDSGCKAAFADANLDERFARRGIRRLEVDAPVAGHPPLPTVGVGPDHPAVIVYSSGTTGRPKGVVLSHGNVDFTARSKVRYMGVRPDDRLLLFLPLHHCFGQNAIMNAAFCAGASVVLQRRFDREAVIGSLRADGVTMVFGVPTTFLSLEEHLTDLDIAGVRYWFSAAAPLPLEVEQRWAKRMGRPIYQGYGQTECSPFATYNHLIAIREGCVGTPIEQVELRVVDPQDDRDVAPGEAGEILLRGPNVMSGYWNRAEETARALRGGWLHTGDIGRLDADGYLSIEDRLTDLIIVGGRNVYPAEVENVLYGHPGVAEAAVFGVPDPFLGEEVWATVVLHPSHPQAPEELEALCRASIAAYKVPSVIAFADRLPRNPTGKILKRELRAAAHRPVARPVTTAPTAAETQAWVARWLERRLNLGAGTVEGGRSFAEYGLDSILGVALARELGDHLRCGLEPTLVWETATLAALVQHLTAIGAVERDRATPVAA</sequence>
<dbReference type="InterPro" id="IPR020806">
    <property type="entry name" value="PKS_PP-bd"/>
</dbReference>
<dbReference type="PROSITE" id="PS00455">
    <property type="entry name" value="AMP_BINDING"/>
    <property type="match status" value="1"/>
</dbReference>
<keyword evidence="11" id="KW-1185">Reference proteome</keyword>
<gene>
    <name evidence="10" type="ORF">GCM10010994_04690</name>
</gene>
<dbReference type="GO" id="GO:0031956">
    <property type="term" value="F:medium-chain fatty acid-CoA ligase activity"/>
    <property type="evidence" value="ECO:0007669"/>
    <property type="project" value="TreeGrafter"/>
</dbReference>
<dbReference type="GO" id="GO:0006631">
    <property type="term" value="P:fatty acid metabolic process"/>
    <property type="evidence" value="ECO:0007669"/>
    <property type="project" value="TreeGrafter"/>
</dbReference>
<dbReference type="Gene3D" id="3.40.50.12780">
    <property type="entry name" value="N-terminal domain of ligase-like"/>
    <property type="match status" value="1"/>
</dbReference>
<evidence type="ECO:0000256" key="3">
    <source>
        <dbReference type="ARBA" id="ARBA00022553"/>
    </source>
</evidence>
<reference evidence="10" key="2">
    <citation type="submission" date="2020-09" db="EMBL/GenBank/DDBJ databases">
        <authorList>
            <person name="Sun Q."/>
            <person name="Zhou Y."/>
        </authorList>
    </citation>
    <scope>NUCLEOTIDE SEQUENCE</scope>
    <source>
        <strain evidence="10">CGMCC 1.12919</strain>
    </source>
</reference>
<dbReference type="InterPro" id="IPR009081">
    <property type="entry name" value="PP-bd_ACP"/>
</dbReference>
<dbReference type="Pfam" id="PF13193">
    <property type="entry name" value="AMP-binding_C"/>
    <property type="match status" value="1"/>
</dbReference>
<evidence type="ECO:0000256" key="7">
    <source>
        <dbReference type="ARBA" id="ARBA00067668"/>
    </source>
</evidence>
<organism evidence="10 11">
    <name type="scientific">Chelatococcus reniformis</name>
    <dbReference type="NCBI Taxonomy" id="1494448"/>
    <lineage>
        <taxon>Bacteria</taxon>
        <taxon>Pseudomonadati</taxon>
        <taxon>Pseudomonadota</taxon>
        <taxon>Alphaproteobacteria</taxon>
        <taxon>Hyphomicrobiales</taxon>
        <taxon>Chelatococcaceae</taxon>
        <taxon>Chelatococcus</taxon>
    </lineage>
</organism>
<evidence type="ECO:0000313" key="11">
    <source>
        <dbReference type="Proteomes" id="UP000637002"/>
    </source>
</evidence>
<dbReference type="PANTHER" id="PTHR43201">
    <property type="entry name" value="ACYL-COA SYNTHETASE"/>
    <property type="match status" value="1"/>
</dbReference>
<evidence type="ECO:0000256" key="5">
    <source>
        <dbReference type="ARBA" id="ARBA00051915"/>
    </source>
</evidence>
<feature type="transmembrane region" description="Helical" evidence="8">
    <location>
        <begin position="68"/>
        <end position="89"/>
    </location>
</feature>
<comment type="caution">
    <text evidence="10">The sequence shown here is derived from an EMBL/GenBank/DDBJ whole genome shotgun (WGS) entry which is preliminary data.</text>
</comment>
<dbReference type="PROSITE" id="PS50075">
    <property type="entry name" value="CARRIER"/>
    <property type="match status" value="1"/>
</dbReference>
<dbReference type="InterPro" id="IPR020845">
    <property type="entry name" value="AMP-binding_CS"/>
</dbReference>
<protein>
    <recommendedName>
        <fullName evidence="7">3-methylmercaptopropionyl-CoA ligase</fullName>
        <ecNumber evidence="6">6.2.1.44</ecNumber>
    </recommendedName>
</protein>
<evidence type="ECO:0000256" key="6">
    <source>
        <dbReference type="ARBA" id="ARBA00066616"/>
    </source>
</evidence>
<dbReference type="EMBL" id="BMGG01000001">
    <property type="protein sequence ID" value="GGC48567.1"/>
    <property type="molecule type" value="Genomic_DNA"/>
</dbReference>
<dbReference type="InterPro" id="IPR045851">
    <property type="entry name" value="AMP-bd_C_sf"/>
</dbReference>
<keyword evidence="4 10" id="KW-0436">Ligase</keyword>
<reference evidence="10" key="1">
    <citation type="journal article" date="2014" name="Int. J. Syst. Evol. Microbiol.">
        <title>Complete genome sequence of Corynebacterium casei LMG S-19264T (=DSM 44701T), isolated from a smear-ripened cheese.</title>
        <authorList>
            <consortium name="US DOE Joint Genome Institute (JGI-PGF)"/>
            <person name="Walter F."/>
            <person name="Albersmeier A."/>
            <person name="Kalinowski J."/>
            <person name="Ruckert C."/>
        </authorList>
    </citation>
    <scope>NUCLEOTIDE SEQUENCE</scope>
    <source>
        <strain evidence="10">CGMCC 1.12919</strain>
    </source>
</reference>
<dbReference type="AlphaFoldDB" id="A0A916TWZ0"/>
<dbReference type="SMART" id="SM00823">
    <property type="entry name" value="PKS_PP"/>
    <property type="match status" value="1"/>
</dbReference>
<evidence type="ECO:0000256" key="1">
    <source>
        <dbReference type="ARBA" id="ARBA00006432"/>
    </source>
</evidence>
<dbReference type="PANTHER" id="PTHR43201:SF5">
    <property type="entry name" value="MEDIUM-CHAIN ACYL-COA LIGASE ACSF2, MITOCHONDRIAL"/>
    <property type="match status" value="1"/>
</dbReference>
<name>A0A916TWZ0_9HYPH</name>
<keyword evidence="8" id="KW-0472">Membrane</keyword>
<dbReference type="FunFam" id="3.30.300.30:FF:000008">
    <property type="entry name" value="2,3-dihydroxybenzoate-AMP ligase"/>
    <property type="match status" value="1"/>
</dbReference>
<dbReference type="PROSITE" id="PS00012">
    <property type="entry name" value="PHOSPHOPANTETHEINE"/>
    <property type="match status" value="1"/>
</dbReference>
<dbReference type="Proteomes" id="UP000637002">
    <property type="component" value="Unassembled WGS sequence"/>
</dbReference>
<comment type="catalytic activity">
    <reaction evidence="5">
        <text>3-(methylsulfanyl)propanoate + ATP + CoA = 3-(methylsulfanyl)propanoyl-CoA + AMP + diphosphate</text>
        <dbReference type="Rhea" id="RHEA:43052"/>
        <dbReference type="ChEBI" id="CHEBI:30616"/>
        <dbReference type="ChEBI" id="CHEBI:33019"/>
        <dbReference type="ChEBI" id="CHEBI:49016"/>
        <dbReference type="ChEBI" id="CHEBI:57287"/>
        <dbReference type="ChEBI" id="CHEBI:82815"/>
        <dbReference type="ChEBI" id="CHEBI:456215"/>
        <dbReference type="EC" id="6.2.1.44"/>
    </reaction>
    <physiologicalReaction direction="left-to-right" evidence="5">
        <dbReference type="Rhea" id="RHEA:43053"/>
    </physiologicalReaction>
</comment>
<dbReference type="Gene3D" id="1.10.1200.10">
    <property type="entry name" value="ACP-like"/>
    <property type="match status" value="1"/>
</dbReference>
<evidence type="ECO:0000256" key="2">
    <source>
        <dbReference type="ARBA" id="ARBA00022450"/>
    </source>
</evidence>
<dbReference type="RefSeq" id="WP_188607494.1">
    <property type="nucleotide sequence ID" value="NZ_BMGG01000001.1"/>
</dbReference>
<keyword evidence="8" id="KW-1133">Transmembrane helix</keyword>
<comment type="similarity">
    <text evidence="1">Belongs to the ATP-dependent AMP-binding enzyme family.</text>
</comment>
<evidence type="ECO:0000259" key="9">
    <source>
        <dbReference type="PROSITE" id="PS50075"/>
    </source>
</evidence>
<keyword evidence="8" id="KW-0812">Transmembrane</keyword>
<evidence type="ECO:0000256" key="4">
    <source>
        <dbReference type="ARBA" id="ARBA00022598"/>
    </source>
</evidence>
<keyword evidence="3" id="KW-0597">Phosphoprotein</keyword>
<evidence type="ECO:0000256" key="8">
    <source>
        <dbReference type="SAM" id="Phobius"/>
    </source>
</evidence>
<dbReference type="EC" id="6.2.1.44" evidence="6"/>
<dbReference type="SMART" id="SM01294">
    <property type="entry name" value="PKS_PP_betabranch"/>
    <property type="match status" value="1"/>
</dbReference>